<protein>
    <recommendedName>
        <fullName evidence="8">Rhodopsin domain-containing protein</fullName>
    </recommendedName>
</protein>
<keyword evidence="10" id="KW-1185">Reference proteome</keyword>
<feature type="compositionally biased region" description="Low complexity" evidence="6">
    <location>
        <begin position="265"/>
        <end position="278"/>
    </location>
</feature>
<dbReference type="Pfam" id="PF20684">
    <property type="entry name" value="Fung_rhodopsin"/>
    <property type="match status" value="1"/>
</dbReference>
<comment type="caution">
    <text evidence="9">The sequence shown here is derived from an EMBL/GenBank/DDBJ whole genome shotgun (WGS) entry which is preliminary data.</text>
</comment>
<dbReference type="InterPro" id="IPR052337">
    <property type="entry name" value="SAT4-like"/>
</dbReference>
<dbReference type="Proteomes" id="UP001480595">
    <property type="component" value="Unassembled WGS sequence"/>
</dbReference>
<keyword evidence="3 7" id="KW-1133">Transmembrane helix</keyword>
<dbReference type="RefSeq" id="XP_066719104.1">
    <property type="nucleotide sequence ID" value="XM_066854826.1"/>
</dbReference>
<comment type="subcellular location">
    <subcellularLocation>
        <location evidence="1">Membrane</location>
        <topology evidence="1">Multi-pass membrane protein</topology>
    </subcellularLocation>
</comment>
<feature type="domain" description="Rhodopsin" evidence="8">
    <location>
        <begin position="40"/>
        <end position="203"/>
    </location>
</feature>
<evidence type="ECO:0000256" key="4">
    <source>
        <dbReference type="ARBA" id="ARBA00023136"/>
    </source>
</evidence>
<dbReference type="InterPro" id="IPR049326">
    <property type="entry name" value="Rhodopsin_dom_fungi"/>
</dbReference>
<feature type="transmembrane region" description="Helical" evidence="7">
    <location>
        <begin position="20"/>
        <end position="43"/>
    </location>
</feature>
<dbReference type="PANTHER" id="PTHR33048:SF47">
    <property type="entry name" value="INTEGRAL MEMBRANE PROTEIN-RELATED"/>
    <property type="match status" value="1"/>
</dbReference>
<gene>
    <name evidence="9" type="ORF">PG994_003417</name>
</gene>
<evidence type="ECO:0000256" key="6">
    <source>
        <dbReference type="SAM" id="MobiDB-lite"/>
    </source>
</evidence>
<reference evidence="9 10" key="1">
    <citation type="submission" date="2023-01" db="EMBL/GenBank/DDBJ databases">
        <title>Analysis of 21 Apiospora genomes using comparative genomics revels a genus with tremendous synthesis potential of carbohydrate active enzymes and secondary metabolites.</title>
        <authorList>
            <person name="Sorensen T."/>
        </authorList>
    </citation>
    <scope>NUCLEOTIDE SEQUENCE [LARGE SCALE GENOMIC DNA]</scope>
    <source>
        <strain evidence="9 10">CBS 135458</strain>
    </source>
</reference>
<dbReference type="PANTHER" id="PTHR33048">
    <property type="entry name" value="PTH11-LIKE INTEGRAL MEMBRANE PROTEIN (AFU_ORTHOLOGUE AFUA_5G11245)"/>
    <property type="match status" value="1"/>
</dbReference>
<dbReference type="GeneID" id="92087889"/>
<evidence type="ECO:0000256" key="7">
    <source>
        <dbReference type="SAM" id="Phobius"/>
    </source>
</evidence>
<feature type="region of interest" description="Disordered" evidence="6">
    <location>
        <begin position="265"/>
        <end position="318"/>
    </location>
</feature>
<dbReference type="EMBL" id="JAQQWL010000004">
    <property type="protein sequence ID" value="KAK8076145.1"/>
    <property type="molecule type" value="Genomic_DNA"/>
</dbReference>
<feature type="transmembrane region" description="Helical" evidence="7">
    <location>
        <begin position="55"/>
        <end position="79"/>
    </location>
</feature>
<feature type="transmembrane region" description="Helical" evidence="7">
    <location>
        <begin position="107"/>
        <end position="128"/>
    </location>
</feature>
<evidence type="ECO:0000256" key="3">
    <source>
        <dbReference type="ARBA" id="ARBA00022989"/>
    </source>
</evidence>
<feature type="compositionally biased region" description="Polar residues" evidence="6">
    <location>
        <begin position="306"/>
        <end position="318"/>
    </location>
</feature>
<evidence type="ECO:0000259" key="8">
    <source>
        <dbReference type="Pfam" id="PF20684"/>
    </source>
</evidence>
<keyword evidence="4 7" id="KW-0472">Membrane</keyword>
<evidence type="ECO:0000313" key="10">
    <source>
        <dbReference type="Proteomes" id="UP001480595"/>
    </source>
</evidence>
<comment type="similarity">
    <text evidence="5">Belongs to the SAT4 family.</text>
</comment>
<evidence type="ECO:0000313" key="9">
    <source>
        <dbReference type="EMBL" id="KAK8076145.1"/>
    </source>
</evidence>
<feature type="transmembrane region" description="Helical" evidence="7">
    <location>
        <begin position="140"/>
        <end position="162"/>
    </location>
</feature>
<keyword evidence="2 7" id="KW-0812">Transmembrane</keyword>
<evidence type="ECO:0000256" key="5">
    <source>
        <dbReference type="ARBA" id="ARBA00038359"/>
    </source>
</evidence>
<evidence type="ECO:0000256" key="2">
    <source>
        <dbReference type="ARBA" id="ARBA00022692"/>
    </source>
</evidence>
<accession>A0ABR1W170</accession>
<feature type="transmembrane region" description="Helical" evidence="7">
    <location>
        <begin position="192"/>
        <end position="213"/>
    </location>
</feature>
<proteinExistence type="inferred from homology"/>
<evidence type="ECO:0000256" key="1">
    <source>
        <dbReference type="ARBA" id="ARBA00004141"/>
    </source>
</evidence>
<sequence>MATPASSGSYESIPIQNAGQVWMIVTCVLTMVIPTTLVALRFLARSRFSSAALDASDWCIALALMFVLALCIVDFFMVFKGGFNFDLEEILVRFGPGALNTFFRCMAAWPLLWNCCVLTSKLSVLAMYQTLMPILRMKMAVHVVGSFIIVCNFCGFIAGLVICQPFEKNCDWAGVVPGKCGDVKIYYEWLSAINVISDVVVLSCFLFPFTCAVTIYRQTLIPSLDATNPTGSGLLAYLFSTVEVGVAVSLACVPFLRPLFRGTLGSTSDRSRSTTDSGFNFSKKRSSRRSKPRNQGFNELGDSEGSEIQLSPVNMGNAPAAQSPTTIFEFQATLSLKLPRINIQTS</sequence>
<organism evidence="9 10">
    <name type="scientific">Apiospora phragmitis</name>
    <dbReference type="NCBI Taxonomy" id="2905665"/>
    <lineage>
        <taxon>Eukaryota</taxon>
        <taxon>Fungi</taxon>
        <taxon>Dikarya</taxon>
        <taxon>Ascomycota</taxon>
        <taxon>Pezizomycotina</taxon>
        <taxon>Sordariomycetes</taxon>
        <taxon>Xylariomycetidae</taxon>
        <taxon>Amphisphaeriales</taxon>
        <taxon>Apiosporaceae</taxon>
        <taxon>Apiospora</taxon>
    </lineage>
</organism>
<feature type="compositionally biased region" description="Basic residues" evidence="6">
    <location>
        <begin position="282"/>
        <end position="292"/>
    </location>
</feature>
<feature type="transmembrane region" description="Helical" evidence="7">
    <location>
        <begin position="234"/>
        <end position="256"/>
    </location>
</feature>
<name>A0ABR1W170_9PEZI</name>